<evidence type="ECO:0000313" key="10">
    <source>
        <dbReference type="EMBL" id="AMU94857.1"/>
    </source>
</evidence>
<dbReference type="NCBIfam" id="NF009280">
    <property type="entry name" value="PRK12640.1"/>
    <property type="match status" value="1"/>
</dbReference>
<dbReference type="InterPro" id="IPR053967">
    <property type="entry name" value="LlgE_F_G-like_D1"/>
</dbReference>
<dbReference type="Proteomes" id="UP000076234">
    <property type="component" value="Chromosome"/>
</dbReference>
<protein>
    <recommendedName>
        <fullName evidence="5 6">Flagellar basal-body rod protein FlgF</fullName>
    </recommendedName>
</protein>
<dbReference type="STRING" id="1219058.AOA14_09605"/>
<keyword evidence="10" id="KW-0966">Cell projection</keyword>
<dbReference type="NCBIfam" id="TIGR02490">
    <property type="entry name" value="flgF"/>
    <property type="match status" value="1"/>
</dbReference>
<evidence type="ECO:0000256" key="3">
    <source>
        <dbReference type="ARBA" id="ARBA00023143"/>
    </source>
</evidence>
<dbReference type="RefSeq" id="WP_062901623.1">
    <property type="nucleotide sequence ID" value="NZ_CP013342.1"/>
</dbReference>
<keyword evidence="10" id="KW-0282">Flagellum</keyword>
<evidence type="ECO:0000256" key="5">
    <source>
        <dbReference type="ARBA" id="ARBA00040228"/>
    </source>
</evidence>
<dbReference type="Pfam" id="PF22692">
    <property type="entry name" value="LlgE_F_G_D1"/>
    <property type="match status" value="1"/>
</dbReference>
<keyword evidence="3 6" id="KW-0975">Bacterial flagellum</keyword>
<dbReference type="InterPro" id="IPR020013">
    <property type="entry name" value="Flagellar_FlgE/F/G"/>
</dbReference>
<dbReference type="PANTHER" id="PTHR30435">
    <property type="entry name" value="FLAGELLAR PROTEIN"/>
    <property type="match status" value="1"/>
</dbReference>
<accession>A0A142VZZ2</accession>
<dbReference type="GO" id="GO:0030694">
    <property type="term" value="C:bacterial-type flagellum basal body, rod"/>
    <property type="evidence" value="ECO:0007669"/>
    <property type="project" value="UniProtKB-UniRule"/>
</dbReference>
<reference evidence="11" key="1">
    <citation type="submission" date="2015-11" db="EMBL/GenBank/DDBJ databases">
        <title>Complete genome sequence of a polyethylene glycol-degrading strain Sphingopyxis terrae strain 203-1 (NBRC 15098).</title>
        <authorList>
            <person name="Yoshiyuki O."/>
            <person name="Shouta N."/>
            <person name="Nagata Y."/>
            <person name="Numata M."/>
            <person name="Tsuchikane K."/>
            <person name="Hosoyama A."/>
            <person name="Yamazoe A."/>
            <person name="Tsuda M."/>
            <person name="Fujita N."/>
            <person name="Kawai F."/>
        </authorList>
    </citation>
    <scope>NUCLEOTIDE SEQUENCE [LARGE SCALE GENOMIC DNA]</scope>
    <source>
        <strain evidence="11">203-1</strain>
    </source>
</reference>
<evidence type="ECO:0000259" key="9">
    <source>
        <dbReference type="Pfam" id="PF22692"/>
    </source>
</evidence>
<dbReference type="KEGG" id="ster:AOA14_09605"/>
<dbReference type="Pfam" id="PF00460">
    <property type="entry name" value="Flg_bb_rod"/>
    <property type="match status" value="1"/>
</dbReference>
<organism evidence="10 11">
    <name type="scientific">Sphingopyxis terrae subsp. terrae NBRC 15098</name>
    <dbReference type="NCBI Taxonomy" id="1219058"/>
    <lineage>
        <taxon>Bacteria</taxon>
        <taxon>Pseudomonadati</taxon>
        <taxon>Pseudomonadota</taxon>
        <taxon>Alphaproteobacteria</taxon>
        <taxon>Sphingomonadales</taxon>
        <taxon>Sphingomonadaceae</taxon>
        <taxon>Sphingopyxis</taxon>
    </lineage>
</organism>
<name>A0A142VZZ2_9SPHN</name>
<dbReference type="AlphaFoldDB" id="A0A142VZZ2"/>
<comment type="subcellular location">
    <subcellularLocation>
        <location evidence="1 6">Bacterial flagellum basal body</location>
    </subcellularLocation>
</comment>
<evidence type="ECO:0000256" key="4">
    <source>
        <dbReference type="ARBA" id="ARBA00038560"/>
    </source>
</evidence>
<comment type="subunit">
    <text evidence="4 6">The basal body constitutes a major portion of the flagellar organelle and consists of five rings (E,L,P,S, and M) mounted on a central rod. The rod consists of about 26 subunits of FlgG in the distal portion, and FlgB, FlgC and FlgF are thought to build up the proximal portion of the rod with about 6 subunits each.</text>
</comment>
<dbReference type="EMBL" id="CP013342">
    <property type="protein sequence ID" value="AMU94857.1"/>
    <property type="molecule type" value="Genomic_DNA"/>
</dbReference>
<dbReference type="GO" id="GO:0071978">
    <property type="term" value="P:bacterial-type flagellum-dependent swarming motility"/>
    <property type="evidence" value="ECO:0007669"/>
    <property type="project" value="TreeGrafter"/>
</dbReference>
<comment type="similarity">
    <text evidence="2 6">Belongs to the flagella basal body rod proteins family.</text>
</comment>
<dbReference type="SUPFAM" id="SSF117143">
    <property type="entry name" value="Flagellar hook protein flgE"/>
    <property type="match status" value="1"/>
</dbReference>
<evidence type="ECO:0000259" key="7">
    <source>
        <dbReference type="Pfam" id="PF00460"/>
    </source>
</evidence>
<reference evidence="10 11" key="2">
    <citation type="journal article" date="2016" name="Genome Announc.">
        <title>Complete Genome Sequence of Sphingopyxis terrae Strain 203-1 (NBRC 111660), a Polyethylene Glycol Degrader.</title>
        <authorList>
            <person name="Ohtsubo Y."/>
            <person name="Nonoyama S."/>
            <person name="Nagata Y."/>
            <person name="Numata M."/>
            <person name="Tsuchikane K."/>
            <person name="Hosoyama A."/>
            <person name="Yamazoe A."/>
            <person name="Tsuda M."/>
            <person name="Fujita N."/>
            <person name="Kawai F."/>
        </authorList>
    </citation>
    <scope>NUCLEOTIDE SEQUENCE [LARGE SCALE GENOMIC DNA]</scope>
    <source>
        <strain evidence="10 11">203-1</strain>
    </source>
</reference>
<feature type="domain" description="Flagellar basal-body/hook protein C-terminal" evidence="8">
    <location>
        <begin position="200"/>
        <end position="242"/>
    </location>
</feature>
<dbReference type="InterPro" id="IPR010930">
    <property type="entry name" value="Flg_bb/hook_C_dom"/>
</dbReference>
<proteinExistence type="inferred from homology"/>
<evidence type="ECO:0000256" key="6">
    <source>
        <dbReference type="RuleBase" id="RU362116"/>
    </source>
</evidence>
<feature type="domain" description="Flagellar hook protein FlgE/F/G-like D1" evidence="9">
    <location>
        <begin position="81"/>
        <end position="145"/>
    </location>
</feature>
<sequence>MDRLIYTSLTAMRGSQARQTAIANNLANAQTPGFRGDMAEAQSLWLQGSGVNARAMSSEEVIGADMRAGAVFATGRDLDVAVTGDALLVVQAENGEEAYTRRGDLQVSASGLLTTGDGHPVQGAQGPVTIPPADKVSIDSEGRIWVVPTGGDPQNPQEVDRLRLTTPAGSDIVKGLDNLFRVKGGGILPDDPEARVVTRSLEGSNVAATSALVEMIEASRSWDSQLKLISDARDMDSATANLMQLPR</sequence>
<keyword evidence="10" id="KW-0969">Cilium</keyword>
<gene>
    <name evidence="10" type="ORF">AOA14_09605</name>
</gene>
<evidence type="ECO:0000259" key="8">
    <source>
        <dbReference type="Pfam" id="PF06429"/>
    </source>
</evidence>
<dbReference type="NCBIfam" id="TIGR03506">
    <property type="entry name" value="FlgEFG_subfam"/>
    <property type="match status" value="1"/>
</dbReference>
<evidence type="ECO:0000313" key="11">
    <source>
        <dbReference type="Proteomes" id="UP000076234"/>
    </source>
</evidence>
<dbReference type="PANTHER" id="PTHR30435:SF18">
    <property type="entry name" value="FLAGELLAR BASAL-BODY ROD PROTEIN FLGF"/>
    <property type="match status" value="1"/>
</dbReference>
<dbReference type="Pfam" id="PF06429">
    <property type="entry name" value="Flg_bbr_C"/>
    <property type="match status" value="1"/>
</dbReference>
<evidence type="ECO:0000256" key="2">
    <source>
        <dbReference type="ARBA" id="ARBA00009677"/>
    </source>
</evidence>
<evidence type="ECO:0000256" key="1">
    <source>
        <dbReference type="ARBA" id="ARBA00004117"/>
    </source>
</evidence>
<dbReference type="InterPro" id="IPR037925">
    <property type="entry name" value="FlgE/F/G-like"/>
</dbReference>
<dbReference type="InterPro" id="IPR012836">
    <property type="entry name" value="FlgF"/>
</dbReference>
<dbReference type="InterPro" id="IPR001444">
    <property type="entry name" value="Flag_bb_rod_N"/>
</dbReference>
<feature type="domain" description="Flagellar basal body rod protein N-terminal" evidence="7">
    <location>
        <begin position="5"/>
        <end position="35"/>
    </location>
</feature>